<proteinExistence type="predicted"/>
<gene>
    <name evidence="1" type="ORF">A3C11_01275</name>
</gene>
<dbReference type="AlphaFoldDB" id="A0A1G2KPG4"/>
<evidence type="ECO:0000313" key="2">
    <source>
        <dbReference type="Proteomes" id="UP000177362"/>
    </source>
</evidence>
<reference evidence="1 2" key="1">
    <citation type="journal article" date="2016" name="Nat. Commun.">
        <title>Thousands of microbial genomes shed light on interconnected biogeochemical processes in an aquifer system.</title>
        <authorList>
            <person name="Anantharaman K."/>
            <person name="Brown C.T."/>
            <person name="Hug L.A."/>
            <person name="Sharon I."/>
            <person name="Castelle C.J."/>
            <person name="Probst A.J."/>
            <person name="Thomas B.C."/>
            <person name="Singh A."/>
            <person name="Wilkins M.J."/>
            <person name="Karaoz U."/>
            <person name="Brodie E.L."/>
            <person name="Williams K.H."/>
            <person name="Hubbard S.S."/>
            <person name="Banfield J.F."/>
        </authorList>
    </citation>
    <scope>NUCLEOTIDE SEQUENCE [LARGE SCALE GENOMIC DNA]</scope>
</reference>
<dbReference type="Proteomes" id="UP000177362">
    <property type="component" value="Unassembled WGS sequence"/>
</dbReference>
<organism evidence="1 2">
    <name type="scientific">Candidatus Sungbacteria bacterium RIFCSPHIGHO2_02_FULL_49_12</name>
    <dbReference type="NCBI Taxonomy" id="1802271"/>
    <lineage>
        <taxon>Bacteria</taxon>
        <taxon>Candidatus Sungiibacteriota</taxon>
    </lineage>
</organism>
<accession>A0A1G2KPG4</accession>
<name>A0A1G2KPG4_9BACT</name>
<evidence type="ECO:0008006" key="3">
    <source>
        <dbReference type="Google" id="ProtNLM"/>
    </source>
</evidence>
<evidence type="ECO:0000313" key="1">
    <source>
        <dbReference type="EMBL" id="OHA00329.1"/>
    </source>
</evidence>
<comment type="caution">
    <text evidence="1">The sequence shown here is derived from an EMBL/GenBank/DDBJ whole genome shotgun (WGS) entry which is preliminary data.</text>
</comment>
<dbReference type="InterPro" id="IPR025332">
    <property type="entry name" value="DUF4238"/>
</dbReference>
<protein>
    <recommendedName>
        <fullName evidence="3">DUF4238 domain-containing protein</fullName>
    </recommendedName>
</protein>
<dbReference type="EMBL" id="MHQJ01000051">
    <property type="protein sequence ID" value="OHA00329.1"/>
    <property type="molecule type" value="Genomic_DNA"/>
</dbReference>
<dbReference type="Pfam" id="PF14022">
    <property type="entry name" value="DUF4238"/>
    <property type="match status" value="1"/>
</dbReference>
<dbReference type="STRING" id="1802271.A3C11_01275"/>
<sequence>MEHTIRIIKVVAKHHIVQDKYLAQWRIDGTQNHLNIFVIPENRCVIGNTKTKLFWRDDFNVLEDDGERSYLPEEVTAIIDTKGIDAIRGINTLSQELTSGIEARRCIAFYVALQYTRTPRHREETNKLIEATTRYFMRNDLSSPDKVHMSKEKILEHNPQNKMERDALDMISKMTQEEINSQIFEAIHGDTVRIGLTKTGHSKGLLKIDQHAKKIFEMQWLFLVAPKGTSFVTSDSPCFTISTSKLNGLLSPHSTVYFPLRPDICLYIKPSMKSKSEYYMKLDKEQVRDINSLILSNSTDCVVAKDKIHLEKLTRNFDYKNHRKSRDISISESGSYTMFTAE</sequence>